<proteinExistence type="predicted"/>
<gene>
    <name evidence="2" type="ORF">GCM10010251_67240</name>
</gene>
<dbReference type="AlphaFoldDB" id="A0A918KXL0"/>
<reference evidence="2" key="1">
    <citation type="journal article" date="2014" name="Int. J. Syst. Evol. Microbiol.">
        <title>Complete genome sequence of Corynebacterium casei LMG S-19264T (=DSM 44701T), isolated from a smear-ripened cheese.</title>
        <authorList>
            <consortium name="US DOE Joint Genome Institute (JGI-PGF)"/>
            <person name="Walter F."/>
            <person name="Albersmeier A."/>
            <person name="Kalinowski J."/>
            <person name="Ruckert C."/>
        </authorList>
    </citation>
    <scope>NUCLEOTIDE SEQUENCE</scope>
    <source>
        <strain evidence="2">JCM 4346</strain>
    </source>
</reference>
<dbReference type="Proteomes" id="UP000658320">
    <property type="component" value="Unassembled WGS sequence"/>
</dbReference>
<sequence length="177" mass="18832">MNGVVLVTGVMASGRSTVAQALAEKLPRAAHVRGDVFRRMIVSGREEYAPGSRPGGEAEARLWLRYRLSAATADAYARGLHGGRAGRGPGRAPDGVRGDGPHPPAVRRRPGTGRRGGDGPRGAQGEDGPRHRLDGRDLDAELPTRTPRIGLWPATTELTVGETVEAIPEKRERARVA</sequence>
<evidence type="ECO:0000313" key="3">
    <source>
        <dbReference type="Proteomes" id="UP000658320"/>
    </source>
</evidence>
<keyword evidence="3" id="KW-1185">Reference proteome</keyword>
<name>A0A918KXL0_9ACTN</name>
<protein>
    <recommendedName>
        <fullName evidence="4">Phosphotransferase</fullName>
    </recommendedName>
</protein>
<dbReference type="Gene3D" id="3.40.50.300">
    <property type="entry name" value="P-loop containing nucleotide triphosphate hydrolases"/>
    <property type="match status" value="1"/>
</dbReference>
<feature type="compositionally biased region" description="Gly residues" evidence="1">
    <location>
        <begin position="80"/>
        <end position="89"/>
    </location>
</feature>
<reference evidence="2" key="2">
    <citation type="submission" date="2020-09" db="EMBL/GenBank/DDBJ databases">
        <authorList>
            <person name="Sun Q."/>
            <person name="Ohkuma M."/>
        </authorList>
    </citation>
    <scope>NUCLEOTIDE SEQUENCE</scope>
    <source>
        <strain evidence="2">JCM 4346</strain>
    </source>
</reference>
<evidence type="ECO:0000256" key="1">
    <source>
        <dbReference type="SAM" id="MobiDB-lite"/>
    </source>
</evidence>
<feature type="compositionally biased region" description="Basic and acidic residues" evidence="1">
    <location>
        <begin position="127"/>
        <end position="139"/>
    </location>
</feature>
<evidence type="ECO:0000313" key="2">
    <source>
        <dbReference type="EMBL" id="GGR40891.1"/>
    </source>
</evidence>
<dbReference type="EMBL" id="BMSX01000018">
    <property type="protein sequence ID" value="GGR40891.1"/>
    <property type="molecule type" value="Genomic_DNA"/>
</dbReference>
<feature type="region of interest" description="Disordered" evidence="1">
    <location>
        <begin position="78"/>
        <end position="150"/>
    </location>
</feature>
<organism evidence="2 3">
    <name type="scientific">Streptomyces aurantiogriseus</name>
    <dbReference type="NCBI Taxonomy" id="66870"/>
    <lineage>
        <taxon>Bacteria</taxon>
        <taxon>Bacillati</taxon>
        <taxon>Actinomycetota</taxon>
        <taxon>Actinomycetes</taxon>
        <taxon>Kitasatosporales</taxon>
        <taxon>Streptomycetaceae</taxon>
        <taxon>Streptomyces</taxon>
    </lineage>
</organism>
<evidence type="ECO:0008006" key="4">
    <source>
        <dbReference type="Google" id="ProtNLM"/>
    </source>
</evidence>
<accession>A0A918KXL0</accession>
<comment type="caution">
    <text evidence="2">The sequence shown here is derived from an EMBL/GenBank/DDBJ whole genome shotgun (WGS) entry which is preliminary data.</text>
</comment>
<dbReference type="SUPFAM" id="SSF52540">
    <property type="entry name" value="P-loop containing nucleoside triphosphate hydrolases"/>
    <property type="match status" value="1"/>
</dbReference>
<dbReference type="InterPro" id="IPR027417">
    <property type="entry name" value="P-loop_NTPase"/>
</dbReference>